<keyword evidence="8" id="KW-0418">Kinase</keyword>
<evidence type="ECO:0000256" key="6">
    <source>
        <dbReference type="SAM" id="MobiDB-lite"/>
    </source>
</evidence>
<evidence type="ECO:0000256" key="3">
    <source>
        <dbReference type="ARBA" id="ARBA00023122"/>
    </source>
</evidence>
<keyword evidence="3 5" id="KW-0129">CBS domain</keyword>
<evidence type="ECO:0000256" key="4">
    <source>
        <dbReference type="ARBA" id="ARBA00025878"/>
    </source>
</evidence>
<feature type="region of interest" description="Disordered" evidence="6">
    <location>
        <begin position="54"/>
        <end position="73"/>
    </location>
</feature>
<feature type="compositionally biased region" description="Low complexity" evidence="6">
    <location>
        <begin position="1242"/>
        <end position="1322"/>
    </location>
</feature>
<evidence type="ECO:0000256" key="2">
    <source>
        <dbReference type="ARBA" id="ARBA00022737"/>
    </source>
</evidence>
<dbReference type="InterPro" id="IPR050511">
    <property type="entry name" value="AMPK_gamma/SDS23_families"/>
</dbReference>
<feature type="compositionally biased region" description="Basic residues" evidence="6">
    <location>
        <begin position="1335"/>
        <end position="1345"/>
    </location>
</feature>
<feature type="region of interest" description="Disordered" evidence="6">
    <location>
        <begin position="417"/>
        <end position="456"/>
    </location>
</feature>
<organism evidence="8 9">
    <name type="scientific">Echinococcus multilocularis</name>
    <name type="common">Fox tapeworm</name>
    <dbReference type="NCBI Taxonomy" id="6211"/>
    <lineage>
        <taxon>Eukaryota</taxon>
        <taxon>Metazoa</taxon>
        <taxon>Spiralia</taxon>
        <taxon>Lophotrochozoa</taxon>
        <taxon>Platyhelminthes</taxon>
        <taxon>Cestoda</taxon>
        <taxon>Eucestoda</taxon>
        <taxon>Cyclophyllidea</taxon>
        <taxon>Taeniidae</taxon>
        <taxon>Echinococcus</taxon>
    </lineage>
</organism>
<dbReference type="EMBL" id="LN902842">
    <property type="protein sequence ID" value="CDS42853.1"/>
    <property type="molecule type" value="Genomic_DNA"/>
</dbReference>
<evidence type="ECO:0000313" key="9">
    <source>
        <dbReference type="Proteomes" id="UP000017246"/>
    </source>
</evidence>
<feature type="region of interest" description="Disordered" evidence="6">
    <location>
        <begin position="553"/>
        <end position="612"/>
    </location>
</feature>
<name>A0A068YDK6_ECHMU</name>
<evidence type="ECO:0000256" key="5">
    <source>
        <dbReference type="PROSITE-ProRule" id="PRU00703"/>
    </source>
</evidence>
<dbReference type="SUPFAM" id="SSF54631">
    <property type="entry name" value="CBS-domain pair"/>
    <property type="match status" value="2"/>
</dbReference>
<sequence>MHAVRSTMNGTHCHGNGIRKTKSEGSICIIRMLISFDDRAVIRGDVESVLVNNLSHSMGPPTPATERTQSTSRRHSFGMHHLLGALKRHRSSTGPIHEKFFEHHNHYINNHGHYQHSTHKTEEFSGHVALTTHHTGLLLSLPSPVKPVKTVHFLVGKQEDYDSTNHLQGRRRSRLFTRHSVSATSKSHLVETAKASEEGDVIDFPLRRSISLGRLMEDQNRCMDVVFQRSDSSHFEIFGLDTKHTLRRKIRRVARGFNLTDMHWVSKKHSTSSRVSLKSTSSYETTISGGVTLTSSSLRIQTDEVTPLRSLAPANLSNSTDPRSHHVGRFVVLKATVSNTNEEAPPLDDAKMENEPNSISGPPENHYWTVSGGKGVLLTAPGARRFDVSRPTSGGPNRPMHSRFRQFFVENLRSSRLRTHSEQQQNHNQGGSSSSSRGAYPIGESPNKLKPPTVKFGAGLPPHAHTITAGTSSAVTRALLQSTQRAKDDGLISAGEVSPGTSGMSSSPMNRQCYPSVSLTSVNDSDGTGSFPISKKRLKSTHKMVRKLLKLSPGQKKHVYDSEELPDPSKLPRELPQSSLEFTQSRLKNAPRRSVPSNNYGRKGKTGPQLDVIPRVLPQGGARSEELLLSAFSRSLSGSSSLGSSHHSHGHHYKHHDHHRGHHSHDRYAVSPMALTRVTENRRYLMFTKASPFRSPYEFLQTRGKGLSESEVYTVLFRHTTCYELMPESAKLVTLDSMLPVGKAFRALCVNGIRAAPVWDSETQTFSGVLTINDFLEMLTYSWRRQICNSAREGEKTAVEDIESTPIKKWKEICARTRNRKFSGIGPHDTIHEEDEEVKEEQVKGEGRDGESCSSSCSSSSSSDSDTDDGDGDDDDGGDSNSVASAPSQLGKLERTRIHSGHHRQGYKHRSVRVCECRRMGGRCSMRLKHHRMGGLTIIYPEDSLYTALRLLAHCKLHRLPVFDDPVGGTGNPLFVLTHRSLLAYLYKKQIDLPRPKYLQAPLKEARVGTYENLALVLPSTKLVDALAFFEDERVSVLPVVDSLTNRRLIDIFAKFDVITLILAGKHKKPDMTVQDVLDICKQIHRGVIPIPEGQNMFDVEICRTTDTIQFALNKLMRTGYHRLIIVDNSVDCRVEGVVSISDLLYYMVLRPSPRGSVAPSQTNTTAKQLETDLAEASARPTGTGEDDTAPDWLFYSEQDPNALRRKPCVPLVKYLPNSTSSLNGKEGATAQRQERHRLRVTSGSSVTTVTTSTASSRSSSTASSSSSTSSTSSTASSTDYSSSSASSSSSSADKGSSRSRSNSPKATPTTAKTTTRAMTAARDTRRAPVDRRGGGRTRTKMLNS</sequence>
<keyword evidence="2" id="KW-0677">Repeat</keyword>
<accession>A0A068YDK6</accession>
<feature type="region of interest" description="Disordered" evidence="6">
    <location>
        <begin position="1156"/>
        <end position="1194"/>
    </location>
</feature>
<feature type="region of interest" description="Disordered" evidence="6">
    <location>
        <begin position="340"/>
        <end position="365"/>
    </location>
</feature>
<feature type="region of interest" description="Disordered" evidence="6">
    <location>
        <begin position="486"/>
        <end position="513"/>
    </location>
</feature>
<protein>
    <submittedName>
        <fullName evidence="8">SNF4:AMP activated protein kinase gamma subunit</fullName>
    </submittedName>
</protein>
<evidence type="ECO:0000256" key="1">
    <source>
        <dbReference type="ARBA" id="ARBA00006750"/>
    </source>
</evidence>
<feature type="domain" description="CBS" evidence="7">
    <location>
        <begin position="930"/>
        <end position="993"/>
    </location>
</feature>
<reference evidence="8" key="2">
    <citation type="submission" date="2015-11" db="EMBL/GenBank/DDBJ databases">
        <authorList>
            <person name="Zhang Y."/>
            <person name="Guo Z."/>
        </authorList>
    </citation>
    <scope>NUCLEOTIDE SEQUENCE</scope>
</reference>
<gene>
    <name evidence="8" type="ORF">EmuJ_001057300</name>
</gene>
<dbReference type="eggNOG" id="KOG1764">
    <property type="taxonomic scope" value="Eukaryota"/>
</dbReference>
<dbReference type="Gene3D" id="3.10.580.10">
    <property type="entry name" value="CBS-domain"/>
    <property type="match status" value="3"/>
</dbReference>
<dbReference type="Pfam" id="PF00571">
    <property type="entry name" value="CBS"/>
    <property type="match status" value="1"/>
</dbReference>
<feature type="domain" description="CBS" evidence="7">
    <location>
        <begin position="1095"/>
        <end position="1155"/>
    </location>
</feature>
<comment type="similarity">
    <text evidence="1">Belongs to the 5'-AMP-activated protein kinase gamma subunit family.</text>
</comment>
<feature type="compositionally biased region" description="Low complexity" evidence="6">
    <location>
        <begin position="852"/>
        <end position="864"/>
    </location>
</feature>
<feature type="compositionally biased region" description="Polar residues" evidence="6">
    <location>
        <begin position="576"/>
        <end position="587"/>
    </location>
</feature>
<dbReference type="PANTHER" id="PTHR13780">
    <property type="entry name" value="AMP-ACTIVATED PROTEIN KINASE, GAMMA REGULATORY SUBUNIT"/>
    <property type="match status" value="1"/>
</dbReference>
<feature type="compositionally biased region" description="Basic residues" evidence="6">
    <location>
        <begin position="646"/>
        <end position="665"/>
    </location>
</feature>
<keyword evidence="8" id="KW-0808">Transferase</keyword>
<proteinExistence type="inferred from homology"/>
<comment type="subunit">
    <text evidence="4">AMPK is a heterotrimer of an alpha catalytic subunit (PRKAA1 or PRKAA2), a beta (PRKAB1 or PRKAB2) and a gamma non-catalytic subunits (PRKAG1, PRKAG2 or PRKAG3). Interacts with FNIP1 and FNIP2.</text>
</comment>
<feature type="region of interest" description="Disordered" evidence="6">
    <location>
        <begin position="639"/>
        <end position="665"/>
    </location>
</feature>
<dbReference type="PANTHER" id="PTHR13780:SF35">
    <property type="entry name" value="LD22662P"/>
    <property type="match status" value="1"/>
</dbReference>
<dbReference type="PROSITE" id="PS51371">
    <property type="entry name" value="CBS"/>
    <property type="match status" value="4"/>
</dbReference>
<dbReference type="STRING" id="6211.A0A068YDK6"/>
<feature type="compositionally biased region" description="Acidic residues" evidence="6">
    <location>
        <begin position="865"/>
        <end position="878"/>
    </location>
</feature>
<feature type="domain" description="CBS" evidence="7">
    <location>
        <begin position="726"/>
        <end position="787"/>
    </location>
</feature>
<dbReference type="OrthoDB" id="449052at2759"/>
<feature type="compositionally biased region" description="Basic and acidic residues" evidence="6">
    <location>
        <begin position="840"/>
        <end position="851"/>
    </location>
</feature>
<dbReference type="OMA" id="ENRRYLM"/>
<feature type="region of interest" description="Disordered" evidence="6">
    <location>
        <begin position="1216"/>
        <end position="1345"/>
    </location>
</feature>
<keyword evidence="9" id="KW-1185">Reference proteome</keyword>
<feature type="compositionally biased region" description="Polar residues" evidence="6">
    <location>
        <begin position="1159"/>
        <end position="1169"/>
    </location>
</feature>
<reference evidence="8" key="1">
    <citation type="journal article" date="2013" name="Nature">
        <title>The genomes of four tapeworm species reveal adaptations to parasitism.</title>
        <authorList>
            <person name="Tsai I.J."/>
            <person name="Zarowiecki M."/>
            <person name="Holroyd N."/>
            <person name="Garciarrubio A."/>
            <person name="Sanchez-Flores A."/>
            <person name="Brooks K.L."/>
            <person name="Tracey A."/>
            <person name="Bobes R.J."/>
            <person name="Fragoso G."/>
            <person name="Sciutto E."/>
            <person name="Aslett M."/>
            <person name="Beasley H."/>
            <person name="Bennett H.M."/>
            <person name="Cai J."/>
            <person name="Camicia F."/>
            <person name="Clark R."/>
            <person name="Cucher M."/>
            <person name="De Silva N."/>
            <person name="Day T.A."/>
            <person name="Deplazes P."/>
            <person name="Estrada K."/>
            <person name="Fernandez C."/>
            <person name="Holland P.W."/>
            <person name="Hou J."/>
            <person name="Hu S."/>
            <person name="Huckvale T."/>
            <person name="Hung S.S."/>
            <person name="Kamenetzky L."/>
            <person name="Keane J.A."/>
            <person name="Kiss F."/>
            <person name="Koziol U."/>
            <person name="Lambert O."/>
            <person name="Liu K."/>
            <person name="Luo X."/>
            <person name="Luo Y."/>
            <person name="Macchiaroli N."/>
            <person name="Nichol S."/>
            <person name="Paps J."/>
            <person name="Parkinson J."/>
            <person name="Pouchkina-Stantcheva N."/>
            <person name="Riddiford N."/>
            <person name="Rosenzvit M."/>
            <person name="Salinas G."/>
            <person name="Wasmuth J.D."/>
            <person name="Zamanian M."/>
            <person name="Zheng Y."/>
            <person name="Cai X."/>
            <person name="Soberon X."/>
            <person name="Olson P.D."/>
            <person name="Laclette J.P."/>
            <person name="Brehm K."/>
            <person name="Berriman M."/>
            <person name="Garciarrubio A."/>
            <person name="Bobes R.J."/>
            <person name="Fragoso G."/>
            <person name="Sanchez-Flores A."/>
            <person name="Estrada K."/>
            <person name="Cevallos M.A."/>
            <person name="Morett E."/>
            <person name="Gonzalez V."/>
            <person name="Portillo T."/>
            <person name="Ochoa-Leyva A."/>
            <person name="Jose M.V."/>
            <person name="Sciutto E."/>
            <person name="Landa A."/>
            <person name="Jimenez L."/>
            <person name="Valdes V."/>
            <person name="Carrero J.C."/>
            <person name="Larralde C."/>
            <person name="Morales-Montor J."/>
            <person name="Limon-Lason J."/>
            <person name="Soberon X."/>
            <person name="Laclette J.P."/>
        </authorList>
    </citation>
    <scope>NUCLEOTIDE SEQUENCE [LARGE SCALE GENOMIC DNA]</scope>
</reference>
<evidence type="ECO:0000259" key="7">
    <source>
        <dbReference type="PROSITE" id="PS51371"/>
    </source>
</evidence>
<feature type="domain" description="CBS" evidence="7">
    <location>
        <begin position="1008"/>
        <end position="1069"/>
    </location>
</feature>
<dbReference type="Proteomes" id="UP000017246">
    <property type="component" value="Unassembled WGS sequence"/>
</dbReference>
<dbReference type="InterPro" id="IPR046342">
    <property type="entry name" value="CBS_dom_sf"/>
</dbReference>
<dbReference type="SMART" id="SM00116">
    <property type="entry name" value="CBS"/>
    <property type="match status" value="4"/>
</dbReference>
<feature type="compositionally biased region" description="Basic and acidic residues" evidence="6">
    <location>
        <begin position="1323"/>
        <end position="1334"/>
    </location>
</feature>
<feature type="compositionally biased region" description="Low complexity" evidence="6">
    <location>
        <begin position="498"/>
        <end position="509"/>
    </location>
</feature>
<feature type="compositionally biased region" description="Low complexity" evidence="6">
    <location>
        <begin position="422"/>
        <end position="436"/>
    </location>
</feature>
<feature type="region of interest" description="Disordered" evidence="6">
    <location>
        <begin position="824"/>
        <end position="905"/>
    </location>
</feature>
<evidence type="ECO:0000313" key="8">
    <source>
        <dbReference type="EMBL" id="CDS42853.1"/>
    </source>
</evidence>
<dbReference type="InterPro" id="IPR000644">
    <property type="entry name" value="CBS_dom"/>
</dbReference>
<dbReference type="GO" id="GO:0016301">
    <property type="term" value="F:kinase activity"/>
    <property type="evidence" value="ECO:0007669"/>
    <property type="project" value="UniProtKB-KW"/>
</dbReference>